<reference evidence="1 2" key="1">
    <citation type="submission" date="2016-12" db="EMBL/GenBank/DDBJ databases">
        <title>The genomes of Aspergillus section Nigri reveals drivers in fungal speciation.</title>
        <authorList>
            <consortium name="DOE Joint Genome Institute"/>
            <person name="Vesth T.C."/>
            <person name="Nybo J."/>
            <person name="Theobald S."/>
            <person name="Brandl J."/>
            <person name="Frisvad J.C."/>
            <person name="Nielsen K.F."/>
            <person name="Lyhne E.K."/>
            <person name="Kogle M.E."/>
            <person name="Kuo A."/>
            <person name="Riley R."/>
            <person name="Clum A."/>
            <person name="Nolan M."/>
            <person name="Lipzen A."/>
            <person name="Salamov A."/>
            <person name="Henrissat B."/>
            <person name="Wiebenga A."/>
            <person name="De Vries R.P."/>
            <person name="Grigoriev I.V."/>
            <person name="Mortensen U.H."/>
            <person name="Andersen M.R."/>
            <person name="Baker S.E."/>
        </authorList>
    </citation>
    <scope>NUCLEOTIDE SEQUENCE [LARGE SCALE GENOMIC DNA]</scope>
    <source>
        <strain evidence="1 2">CBS 117.55</strain>
    </source>
</reference>
<name>A0A317VM40_9EURO</name>
<dbReference type="EMBL" id="MSFL01000021">
    <property type="protein sequence ID" value="PWY75443.1"/>
    <property type="molecule type" value="Genomic_DNA"/>
</dbReference>
<organism evidence="1 2">
    <name type="scientific">Aspergillus heteromorphus CBS 117.55</name>
    <dbReference type="NCBI Taxonomy" id="1448321"/>
    <lineage>
        <taxon>Eukaryota</taxon>
        <taxon>Fungi</taxon>
        <taxon>Dikarya</taxon>
        <taxon>Ascomycota</taxon>
        <taxon>Pezizomycotina</taxon>
        <taxon>Eurotiomycetes</taxon>
        <taxon>Eurotiomycetidae</taxon>
        <taxon>Eurotiales</taxon>
        <taxon>Aspergillaceae</taxon>
        <taxon>Aspergillus</taxon>
        <taxon>Aspergillus subgen. Circumdati</taxon>
    </lineage>
</organism>
<gene>
    <name evidence="1" type="ORF">BO70DRAFT_364007</name>
</gene>
<dbReference type="Proteomes" id="UP000247233">
    <property type="component" value="Unassembled WGS sequence"/>
</dbReference>
<dbReference type="VEuPathDB" id="FungiDB:BO70DRAFT_364007"/>
<comment type="caution">
    <text evidence="1">The sequence shown here is derived from an EMBL/GenBank/DDBJ whole genome shotgun (WGS) entry which is preliminary data.</text>
</comment>
<proteinExistence type="predicted"/>
<keyword evidence="2" id="KW-1185">Reference proteome</keyword>
<evidence type="ECO:0000313" key="2">
    <source>
        <dbReference type="Proteomes" id="UP000247233"/>
    </source>
</evidence>
<evidence type="ECO:0000313" key="1">
    <source>
        <dbReference type="EMBL" id="PWY75443.1"/>
    </source>
</evidence>
<protein>
    <submittedName>
        <fullName evidence="1">Uncharacterized protein</fullName>
    </submittedName>
</protein>
<dbReference type="GeneID" id="37065938"/>
<dbReference type="AlphaFoldDB" id="A0A317VM40"/>
<sequence>MRDIAGGVILQAIPLNWRVVRRCTRKQEYCQQECAQQTVAEKELSRHTGERDLSHRHLQQTQTARLVSRDIRQRFSRGIDRSNIASLYE</sequence>
<dbReference type="RefSeq" id="XP_025397409.1">
    <property type="nucleotide sequence ID" value="XM_025543701.1"/>
</dbReference>
<accession>A0A317VM40</accession>